<feature type="domain" description="Glycosyl transferase family 1" evidence="1">
    <location>
        <begin position="163"/>
        <end position="288"/>
    </location>
</feature>
<dbReference type="InterPro" id="IPR001296">
    <property type="entry name" value="Glyco_trans_1"/>
</dbReference>
<evidence type="ECO:0000259" key="1">
    <source>
        <dbReference type="Pfam" id="PF00534"/>
    </source>
</evidence>
<sequence length="422" mass="49148">MKTHQLGLNIIGYTDSMFGLGEAVKLNIEAAKKLNIPINIINYEKIKRQSNYKYEFKYSINLVQIAINDLDTFLSIIDPEFFNNKYSILFLMWESEYFPSKFKETINLFNEIWTASTYCKEIFKKVYNGPIITVPHPVELSLEPIKNQESISFFDKNRFSFLFIFSYHSSIERKNPFFLVKAFIEAFGNNNNVELIIKTIGAQQFKQSKNKLHKLLSDQNNIRIIDLDLDKNSVNHLINNCDCYVSMHHSEGFGLTLAEAMNLGKPTIATNYSGNTEFMNDNNSFLVDFELGFIENPDNNFCSKTLWGNPNMLSAIKNLKEVYINSDLRNRKALNAKLFVNEKLSFYTVGSIINNRLEQLYSNFDELSVNEKQNAYLLNQLQLAKKETAHLQRQIRRMKKNIIIHFILILKDTVRKFKGKKF</sequence>
<dbReference type="RefSeq" id="WP_346242422.1">
    <property type="nucleotide sequence ID" value="NZ_JAZHYP010000006.1"/>
</dbReference>
<protein>
    <submittedName>
        <fullName evidence="2">Glycosyltransferase</fullName>
    </submittedName>
</protein>
<accession>A0ABV0AFD7</accession>
<dbReference type="PANTHER" id="PTHR46656:SF3">
    <property type="entry name" value="PUTATIVE-RELATED"/>
    <property type="match status" value="1"/>
</dbReference>
<reference evidence="2 3" key="1">
    <citation type="submission" date="2024-01" db="EMBL/GenBank/DDBJ databases">
        <title>Mariniflexile litorale sp. nov., isolated from the shallow sediments of the Sea of Japan.</title>
        <authorList>
            <person name="Romanenko L."/>
            <person name="Bystritskaya E."/>
            <person name="Isaeva M."/>
        </authorList>
    </citation>
    <scope>NUCLEOTIDE SEQUENCE [LARGE SCALE GENOMIC DNA]</scope>
    <source>
        <strain evidence="2 3">KCTC 32427</strain>
    </source>
</reference>
<dbReference type="CDD" id="cd01635">
    <property type="entry name" value="Glycosyltransferase_GTB-type"/>
    <property type="match status" value="1"/>
</dbReference>
<dbReference type="SUPFAM" id="SSF53756">
    <property type="entry name" value="UDP-Glycosyltransferase/glycogen phosphorylase"/>
    <property type="match status" value="1"/>
</dbReference>
<dbReference type="EMBL" id="JAZHYP010000006">
    <property type="protein sequence ID" value="MEN3324625.1"/>
    <property type="molecule type" value="Genomic_DNA"/>
</dbReference>
<dbReference type="Pfam" id="PF00534">
    <property type="entry name" value="Glycos_transf_1"/>
    <property type="match status" value="1"/>
</dbReference>
<keyword evidence="3" id="KW-1185">Reference proteome</keyword>
<comment type="caution">
    <text evidence="2">The sequence shown here is derived from an EMBL/GenBank/DDBJ whole genome shotgun (WGS) entry which is preliminary data.</text>
</comment>
<dbReference type="Proteomes" id="UP001416393">
    <property type="component" value="Unassembled WGS sequence"/>
</dbReference>
<proteinExistence type="predicted"/>
<name>A0ABV0AFD7_9FLAO</name>
<gene>
    <name evidence="2" type="ORF">VP395_12860</name>
</gene>
<dbReference type="PANTHER" id="PTHR46656">
    <property type="entry name" value="PUTATIVE-RELATED"/>
    <property type="match status" value="1"/>
</dbReference>
<organism evidence="2 3">
    <name type="scientific">Mariniflexile soesokkakense</name>
    <dbReference type="NCBI Taxonomy" id="1343160"/>
    <lineage>
        <taxon>Bacteria</taxon>
        <taxon>Pseudomonadati</taxon>
        <taxon>Bacteroidota</taxon>
        <taxon>Flavobacteriia</taxon>
        <taxon>Flavobacteriales</taxon>
        <taxon>Flavobacteriaceae</taxon>
        <taxon>Mariniflexile</taxon>
    </lineage>
</organism>
<evidence type="ECO:0000313" key="3">
    <source>
        <dbReference type="Proteomes" id="UP001416393"/>
    </source>
</evidence>
<evidence type="ECO:0000313" key="2">
    <source>
        <dbReference type="EMBL" id="MEN3324625.1"/>
    </source>
</evidence>
<dbReference type="Gene3D" id="3.40.50.2000">
    <property type="entry name" value="Glycogen Phosphorylase B"/>
    <property type="match status" value="1"/>
</dbReference>